<dbReference type="Proteomes" id="UP000649617">
    <property type="component" value="Unassembled WGS sequence"/>
</dbReference>
<comment type="caution">
    <text evidence="1">The sequence shown here is derived from an EMBL/GenBank/DDBJ whole genome shotgun (WGS) entry which is preliminary data.</text>
</comment>
<dbReference type="AlphaFoldDB" id="A0A812S184"/>
<keyword evidence="2" id="KW-1185">Reference proteome</keyword>
<name>A0A812S184_SYMPI</name>
<dbReference type="OrthoDB" id="446490at2759"/>
<evidence type="ECO:0000313" key="1">
    <source>
        <dbReference type="EMBL" id="CAE7461124.1"/>
    </source>
</evidence>
<organism evidence="1 2">
    <name type="scientific">Symbiodinium pilosum</name>
    <name type="common">Dinoflagellate</name>
    <dbReference type="NCBI Taxonomy" id="2952"/>
    <lineage>
        <taxon>Eukaryota</taxon>
        <taxon>Sar</taxon>
        <taxon>Alveolata</taxon>
        <taxon>Dinophyceae</taxon>
        <taxon>Suessiales</taxon>
        <taxon>Symbiodiniaceae</taxon>
        <taxon>Symbiodinium</taxon>
    </lineage>
</organism>
<sequence length="637" mass="73718">MSAPSSSQQQRNFDFTYGNEHARAIVRTHNARLTERAFEYIAQRTSLERAALRGLRSTFPGLSSDDLVQKWIDRLTGASATDVPDPTGDVVEAKAVDTMKHAEVYLDLLKHAEDNNPAENCLDCTFCGAWFPPYWLLDITPEGTADWRNHYYRCCFQCINADNDDYYWFTAHTSLSPALPNRPGTAVSPNRTVYRHQDRASVANQDADYETYPKRWVIALDENNQHQRKLYIEATWSDNKFRWVRHVVLPRTNNPNQATTLDVDTFYKLCQKVITIRRREAGEQHRLRNTYWTAASEQIHQEHPGLNKAEVRAQVRARILALVDRFTVDTIKSALDPDWDRHAFFQRIEADNHLTEWASKITDTMQQHYICRKIGCQAVVDNKHWLRKISPLAPIKDQHGQCNCPHCLNAYRPWIQQSDLVPAQKALIVAAPDTTDLATSTRAQQLQVHQPSQGANTSYFLYLTEWEKKDEDRLLQQLKLAILNIQQEITDRDDFNQFITEALKDVANNKNQLLPYFVRKTWPRNSVLEINTRNVSGANPPYRLDLLPTSRYPDKFFREEFNSHDTARNYGLVEYLNDPPYYDMTTYTYEAGVTQILTQKDFCTFLGLTYLRLRLTEDHAAGRLRSATKRSASAMET</sequence>
<reference evidence="1" key="1">
    <citation type="submission" date="2021-02" db="EMBL/GenBank/DDBJ databases">
        <authorList>
            <person name="Dougan E. K."/>
            <person name="Rhodes N."/>
            <person name="Thang M."/>
            <person name="Chan C."/>
        </authorList>
    </citation>
    <scope>NUCLEOTIDE SEQUENCE</scope>
</reference>
<protein>
    <submittedName>
        <fullName evidence="1">Uncharacterized protein</fullName>
    </submittedName>
</protein>
<gene>
    <name evidence="1" type="ORF">SPIL2461_LOCUS11517</name>
</gene>
<dbReference type="EMBL" id="CAJNIZ010022339">
    <property type="protein sequence ID" value="CAE7461124.1"/>
    <property type="molecule type" value="Genomic_DNA"/>
</dbReference>
<accession>A0A812S184</accession>
<evidence type="ECO:0000313" key="2">
    <source>
        <dbReference type="Proteomes" id="UP000649617"/>
    </source>
</evidence>
<proteinExistence type="predicted"/>